<evidence type="ECO:0000313" key="1">
    <source>
        <dbReference type="EMBL" id="KAI3717373.1"/>
    </source>
</evidence>
<accession>A0ACB9B5M2</accession>
<protein>
    <submittedName>
        <fullName evidence="1">Uncharacterized protein</fullName>
    </submittedName>
</protein>
<keyword evidence="2" id="KW-1185">Reference proteome</keyword>
<sequence length="114" mass="12913">MQVIVKEENRTSTKDVVFPCLETLFLDNLPNLKGFFLGKNDFHLPSLDNVVIRDCPQLMVFTPGHSKVPKLKYIQSNIGKHSPDQITFPNSSSDPAISTWMPCSFHNLIEINII</sequence>
<evidence type="ECO:0000313" key="2">
    <source>
        <dbReference type="Proteomes" id="UP001056120"/>
    </source>
</evidence>
<comment type="caution">
    <text evidence="1">The sequence shown here is derived from an EMBL/GenBank/DDBJ whole genome shotgun (WGS) entry which is preliminary data.</text>
</comment>
<name>A0ACB9B5M2_9ASTR</name>
<gene>
    <name evidence="1" type="ORF">L1987_68953</name>
</gene>
<reference evidence="2" key="1">
    <citation type="journal article" date="2022" name="Mol. Ecol. Resour.">
        <title>The genomes of chicory, endive, great burdock and yacon provide insights into Asteraceae palaeo-polyploidization history and plant inulin production.</title>
        <authorList>
            <person name="Fan W."/>
            <person name="Wang S."/>
            <person name="Wang H."/>
            <person name="Wang A."/>
            <person name="Jiang F."/>
            <person name="Liu H."/>
            <person name="Zhao H."/>
            <person name="Xu D."/>
            <person name="Zhang Y."/>
        </authorList>
    </citation>
    <scope>NUCLEOTIDE SEQUENCE [LARGE SCALE GENOMIC DNA]</scope>
    <source>
        <strain evidence="2">cv. Yunnan</strain>
    </source>
</reference>
<dbReference type="EMBL" id="CM042040">
    <property type="protein sequence ID" value="KAI3717373.1"/>
    <property type="molecule type" value="Genomic_DNA"/>
</dbReference>
<organism evidence="1 2">
    <name type="scientific">Smallanthus sonchifolius</name>
    <dbReference type="NCBI Taxonomy" id="185202"/>
    <lineage>
        <taxon>Eukaryota</taxon>
        <taxon>Viridiplantae</taxon>
        <taxon>Streptophyta</taxon>
        <taxon>Embryophyta</taxon>
        <taxon>Tracheophyta</taxon>
        <taxon>Spermatophyta</taxon>
        <taxon>Magnoliopsida</taxon>
        <taxon>eudicotyledons</taxon>
        <taxon>Gunneridae</taxon>
        <taxon>Pentapetalae</taxon>
        <taxon>asterids</taxon>
        <taxon>campanulids</taxon>
        <taxon>Asterales</taxon>
        <taxon>Asteraceae</taxon>
        <taxon>Asteroideae</taxon>
        <taxon>Heliantheae alliance</taxon>
        <taxon>Millerieae</taxon>
        <taxon>Smallanthus</taxon>
    </lineage>
</organism>
<proteinExistence type="predicted"/>
<dbReference type="Proteomes" id="UP001056120">
    <property type="component" value="Linkage Group LG23"/>
</dbReference>
<reference evidence="1 2" key="2">
    <citation type="journal article" date="2022" name="Mol. Ecol. Resour.">
        <title>The genomes of chicory, endive, great burdock and yacon provide insights into Asteraceae paleo-polyploidization history and plant inulin production.</title>
        <authorList>
            <person name="Fan W."/>
            <person name="Wang S."/>
            <person name="Wang H."/>
            <person name="Wang A."/>
            <person name="Jiang F."/>
            <person name="Liu H."/>
            <person name="Zhao H."/>
            <person name="Xu D."/>
            <person name="Zhang Y."/>
        </authorList>
    </citation>
    <scope>NUCLEOTIDE SEQUENCE [LARGE SCALE GENOMIC DNA]</scope>
    <source>
        <strain evidence="2">cv. Yunnan</strain>
        <tissue evidence="1">Leaves</tissue>
    </source>
</reference>